<proteinExistence type="predicted"/>
<comment type="caution">
    <text evidence="1">The sequence shown here is derived from an EMBL/GenBank/DDBJ whole genome shotgun (WGS) entry which is preliminary data.</text>
</comment>
<dbReference type="Proteomes" id="UP001199916">
    <property type="component" value="Unassembled WGS sequence"/>
</dbReference>
<dbReference type="RefSeq" id="WP_233695368.1">
    <property type="nucleotide sequence ID" value="NZ_JAJNBZ010000001.1"/>
</dbReference>
<dbReference type="InterPro" id="IPR036249">
    <property type="entry name" value="Thioredoxin-like_sf"/>
</dbReference>
<organism evidence="1 2">
    <name type="scientific">Paenibacillus profundus</name>
    <dbReference type="NCBI Taxonomy" id="1173085"/>
    <lineage>
        <taxon>Bacteria</taxon>
        <taxon>Bacillati</taxon>
        <taxon>Bacillota</taxon>
        <taxon>Bacilli</taxon>
        <taxon>Bacillales</taxon>
        <taxon>Paenibacillaceae</taxon>
        <taxon>Paenibacillus</taxon>
    </lineage>
</organism>
<dbReference type="InterPro" id="IPR022551">
    <property type="entry name" value="BrxC"/>
</dbReference>
<dbReference type="Pfam" id="PF11009">
    <property type="entry name" value="BrxC"/>
    <property type="match status" value="1"/>
</dbReference>
<dbReference type="EMBL" id="JAJNBZ010000001">
    <property type="protein sequence ID" value="MCE5167898.1"/>
    <property type="molecule type" value="Genomic_DNA"/>
</dbReference>
<evidence type="ECO:0000313" key="1">
    <source>
        <dbReference type="EMBL" id="MCE5167898.1"/>
    </source>
</evidence>
<keyword evidence="2" id="KW-1185">Reference proteome</keyword>
<sequence>MKAVSSLGNLQEAIDLSSQQIVVLFKHSTRCPISAQADEEMAKVEEDYGNKGVGFGRILVVENRDVSLACAEKLGIKHESPQVLVLKNGEVAWHDSHNAIRYDKLESVLTM</sequence>
<protein>
    <submittedName>
        <fullName evidence="1">Bacillithiol system redox-active protein YtxJ</fullName>
    </submittedName>
</protein>
<accession>A0ABS8Y871</accession>
<dbReference type="NCBIfam" id="TIGR04019">
    <property type="entry name" value="B_thiol_YtxJ"/>
    <property type="match status" value="1"/>
</dbReference>
<dbReference type="Gene3D" id="3.40.30.10">
    <property type="entry name" value="Glutaredoxin"/>
    <property type="match status" value="1"/>
</dbReference>
<name>A0ABS8Y871_9BACL</name>
<evidence type="ECO:0000313" key="2">
    <source>
        <dbReference type="Proteomes" id="UP001199916"/>
    </source>
</evidence>
<reference evidence="1 2" key="1">
    <citation type="submission" date="2021-11" db="EMBL/GenBank/DDBJ databases">
        <title>Draft genome sequence of Paenibacillus profundus YoMME, a new Gram-positive bacteria with exoelectrogenic properties.</title>
        <authorList>
            <person name="Hubenova Y."/>
            <person name="Hubenova E."/>
            <person name="Manasiev Y."/>
            <person name="Peykov S."/>
            <person name="Mitov M."/>
        </authorList>
    </citation>
    <scope>NUCLEOTIDE SEQUENCE [LARGE SCALE GENOMIC DNA]</scope>
    <source>
        <strain evidence="1 2">YoMME</strain>
    </source>
</reference>
<gene>
    <name evidence="1" type="primary">ytxJ</name>
    <name evidence="1" type="ORF">LQV63_01025</name>
</gene>
<dbReference type="SUPFAM" id="SSF52833">
    <property type="entry name" value="Thioredoxin-like"/>
    <property type="match status" value="1"/>
</dbReference>